<reference evidence="2 3" key="1">
    <citation type="journal article" date="2016" name="Nat. Commun.">
        <title>Thousands of microbial genomes shed light on interconnected biogeochemical processes in an aquifer system.</title>
        <authorList>
            <person name="Anantharaman K."/>
            <person name="Brown C.T."/>
            <person name="Hug L.A."/>
            <person name="Sharon I."/>
            <person name="Castelle C.J."/>
            <person name="Probst A.J."/>
            <person name="Thomas B.C."/>
            <person name="Singh A."/>
            <person name="Wilkins M.J."/>
            <person name="Karaoz U."/>
            <person name="Brodie E.L."/>
            <person name="Williams K.H."/>
            <person name="Hubbard S.S."/>
            <person name="Banfield J.F."/>
        </authorList>
    </citation>
    <scope>NUCLEOTIDE SEQUENCE [LARGE SCALE GENOMIC DNA]</scope>
</reference>
<proteinExistence type="predicted"/>
<evidence type="ECO:0000259" key="1">
    <source>
        <dbReference type="Pfam" id="PF07238"/>
    </source>
</evidence>
<organism evidence="2 3">
    <name type="scientific">Candidatus Muproteobacteria bacterium RBG_16_64_10</name>
    <dbReference type="NCBI Taxonomy" id="1817757"/>
    <lineage>
        <taxon>Bacteria</taxon>
        <taxon>Pseudomonadati</taxon>
        <taxon>Pseudomonadota</taxon>
        <taxon>Candidatus Muproteobacteria</taxon>
    </lineage>
</organism>
<dbReference type="GO" id="GO:0035438">
    <property type="term" value="F:cyclic-di-GMP binding"/>
    <property type="evidence" value="ECO:0007669"/>
    <property type="project" value="InterPro"/>
</dbReference>
<protein>
    <submittedName>
        <fullName evidence="2">Pilus assembly protein PilZ</fullName>
    </submittedName>
</protein>
<dbReference type="AlphaFoldDB" id="A0A1F6T7N2"/>
<gene>
    <name evidence="2" type="ORF">A2V91_02590</name>
</gene>
<evidence type="ECO:0000313" key="3">
    <source>
        <dbReference type="Proteomes" id="UP000179334"/>
    </source>
</evidence>
<feature type="domain" description="PilZ" evidence="1">
    <location>
        <begin position="19"/>
        <end position="112"/>
    </location>
</feature>
<sequence length="124" mass="13387">MRPAQAAVTPQAPARPGVLSLTIKDKNALYAAYMPFVKDGGIFVPSSRPYKLGEEVFMLLTLMESKEKIPVAGHVIWITPQGAQGSRTAGIGIQFSEKDSGVARNKIESILAGMMNSDRPTHTM</sequence>
<dbReference type="EMBL" id="MFSR01000002">
    <property type="protein sequence ID" value="OGI41130.1"/>
    <property type="molecule type" value="Genomic_DNA"/>
</dbReference>
<dbReference type="Proteomes" id="UP000179334">
    <property type="component" value="Unassembled WGS sequence"/>
</dbReference>
<dbReference type="Gene3D" id="2.40.10.220">
    <property type="entry name" value="predicted glycosyltransferase like domains"/>
    <property type="match status" value="1"/>
</dbReference>
<evidence type="ECO:0000313" key="2">
    <source>
        <dbReference type="EMBL" id="OGI41130.1"/>
    </source>
</evidence>
<name>A0A1F6T7N2_9PROT</name>
<accession>A0A1F6T7N2</accession>
<dbReference type="Pfam" id="PF07238">
    <property type="entry name" value="PilZ"/>
    <property type="match status" value="1"/>
</dbReference>
<comment type="caution">
    <text evidence="2">The sequence shown here is derived from an EMBL/GenBank/DDBJ whole genome shotgun (WGS) entry which is preliminary data.</text>
</comment>
<dbReference type="InterPro" id="IPR009875">
    <property type="entry name" value="PilZ_domain"/>
</dbReference>